<evidence type="ECO:0000256" key="3">
    <source>
        <dbReference type="ARBA" id="ARBA00023082"/>
    </source>
</evidence>
<keyword evidence="3" id="KW-0731">Sigma factor</keyword>
<dbReference type="Proteomes" id="UP001321481">
    <property type="component" value="Unassembled WGS sequence"/>
</dbReference>
<evidence type="ECO:0000256" key="1">
    <source>
        <dbReference type="ARBA" id="ARBA00010641"/>
    </source>
</evidence>
<evidence type="ECO:0000256" key="2">
    <source>
        <dbReference type="ARBA" id="ARBA00023015"/>
    </source>
</evidence>
<reference evidence="8 9" key="1">
    <citation type="submission" date="2023-05" db="EMBL/GenBank/DDBJ databases">
        <title>Microbacterium dauci sp.nov., Isolated from Carrot Rhizosphere Soil.</title>
        <authorList>
            <person name="Xiao Z."/>
            <person name="Zheng J."/>
        </authorList>
    </citation>
    <scope>NUCLEOTIDE SEQUENCE [LARGE SCALE GENOMIC DNA]</scope>
    <source>
        <strain evidence="8 9">LX3-4</strain>
    </source>
</reference>
<dbReference type="InterPro" id="IPR007627">
    <property type="entry name" value="RNA_pol_sigma70_r2"/>
</dbReference>
<dbReference type="InterPro" id="IPR013325">
    <property type="entry name" value="RNA_pol_sigma_r2"/>
</dbReference>
<dbReference type="InterPro" id="IPR013324">
    <property type="entry name" value="RNA_pol_sigma_r3/r4-like"/>
</dbReference>
<dbReference type="RefSeq" id="WP_283715911.1">
    <property type="nucleotide sequence ID" value="NZ_JASJND010000005.1"/>
</dbReference>
<feature type="domain" description="RNA polymerase sigma factor 70 region 4 type 2" evidence="6">
    <location>
        <begin position="111"/>
        <end position="161"/>
    </location>
</feature>
<evidence type="ECO:0000259" key="7">
    <source>
        <dbReference type="Pfam" id="PF20239"/>
    </source>
</evidence>
<protein>
    <submittedName>
        <fullName evidence="8">Sigma factor</fullName>
    </submittedName>
</protein>
<organism evidence="8 9">
    <name type="scientific">Microbacterium dauci</name>
    <dbReference type="NCBI Taxonomy" id="3048008"/>
    <lineage>
        <taxon>Bacteria</taxon>
        <taxon>Bacillati</taxon>
        <taxon>Actinomycetota</taxon>
        <taxon>Actinomycetes</taxon>
        <taxon>Micrococcales</taxon>
        <taxon>Microbacteriaceae</taxon>
        <taxon>Microbacterium</taxon>
    </lineage>
</organism>
<dbReference type="Gene3D" id="1.10.10.10">
    <property type="entry name" value="Winged helix-like DNA-binding domain superfamily/Winged helix DNA-binding domain"/>
    <property type="match status" value="1"/>
</dbReference>
<keyword evidence="9" id="KW-1185">Reference proteome</keyword>
<dbReference type="SUPFAM" id="SSF88659">
    <property type="entry name" value="Sigma3 and sigma4 domains of RNA polymerase sigma factors"/>
    <property type="match status" value="1"/>
</dbReference>
<dbReference type="Gene3D" id="1.10.1740.10">
    <property type="match status" value="1"/>
</dbReference>
<evidence type="ECO:0000313" key="9">
    <source>
        <dbReference type="Proteomes" id="UP001321481"/>
    </source>
</evidence>
<evidence type="ECO:0000259" key="5">
    <source>
        <dbReference type="Pfam" id="PF04542"/>
    </source>
</evidence>
<dbReference type="PANTHER" id="PTHR47756">
    <property type="entry name" value="BLL6612 PROTEIN-RELATED"/>
    <property type="match status" value="1"/>
</dbReference>
<comment type="caution">
    <text evidence="8">The sequence shown here is derived from an EMBL/GenBank/DDBJ whole genome shotgun (WGS) entry which is preliminary data.</text>
</comment>
<dbReference type="InterPro" id="IPR013249">
    <property type="entry name" value="RNA_pol_sigma70_r4_t2"/>
</dbReference>
<feature type="domain" description="DUF6596" evidence="7">
    <location>
        <begin position="176"/>
        <end position="280"/>
    </location>
</feature>
<dbReference type="InterPro" id="IPR036388">
    <property type="entry name" value="WH-like_DNA-bd_sf"/>
</dbReference>
<proteinExistence type="inferred from homology"/>
<accession>A0ABT6ZDS7</accession>
<keyword evidence="2" id="KW-0805">Transcription regulation</keyword>
<name>A0ABT6ZDS7_9MICO</name>
<feature type="domain" description="RNA polymerase sigma-70 region 2" evidence="5">
    <location>
        <begin position="18"/>
        <end position="81"/>
    </location>
</feature>
<keyword evidence="4" id="KW-0804">Transcription</keyword>
<dbReference type="Pfam" id="PF08281">
    <property type="entry name" value="Sigma70_r4_2"/>
    <property type="match status" value="1"/>
</dbReference>
<comment type="similarity">
    <text evidence="1">Belongs to the sigma-70 factor family. ECF subfamily.</text>
</comment>
<dbReference type="Pfam" id="PF20239">
    <property type="entry name" value="DUF6596"/>
    <property type="match status" value="1"/>
</dbReference>
<sequence>MTPRRPAPQAALVAALRQAVPRAVAAVTRRIGDFDDAEDAVQEALVAAARQWPQDGIPDEPAAWLTTVAVRRAIDQVRSDAARRERELRITMLDPAPAAVSTVDDTLALYALCCHPALPRTAQVPLTLRAVAGLSTREIARGLLLSEATVAQRISRAKATLRAADARFDDADLADRIPTILDVLGLVHTESHSAAEGDAITRPELAVEALRLARQLLAVTPSSAPWHGEVRGLVALMLFTSARTPARIAADGSLVALADQVRSLWRRDLIAEADDLLTVALSRHPLGPFQLRAAIAGLHDAATSFADTDWQELLALYDLLRVIDPGPVVELARLVPFAEVHGADAALRLLDDLAPRTPAVRVGAVRAHLLTRAGRPAAAAYREAAGLAGNGAERRWLEARAAE</sequence>
<evidence type="ECO:0000259" key="6">
    <source>
        <dbReference type="Pfam" id="PF08281"/>
    </source>
</evidence>
<dbReference type="EMBL" id="JASJND010000005">
    <property type="protein sequence ID" value="MDJ1114304.1"/>
    <property type="molecule type" value="Genomic_DNA"/>
</dbReference>
<dbReference type="InterPro" id="IPR046531">
    <property type="entry name" value="DUF6596"/>
</dbReference>
<evidence type="ECO:0000313" key="8">
    <source>
        <dbReference type="EMBL" id="MDJ1114304.1"/>
    </source>
</evidence>
<dbReference type="Pfam" id="PF04542">
    <property type="entry name" value="Sigma70_r2"/>
    <property type="match status" value="1"/>
</dbReference>
<dbReference type="SUPFAM" id="SSF88946">
    <property type="entry name" value="Sigma2 domain of RNA polymerase sigma factors"/>
    <property type="match status" value="1"/>
</dbReference>
<dbReference type="PANTHER" id="PTHR47756:SF2">
    <property type="entry name" value="BLL6612 PROTEIN"/>
    <property type="match status" value="1"/>
</dbReference>
<gene>
    <name evidence="8" type="ORF">QNI14_07550</name>
</gene>
<evidence type="ECO:0000256" key="4">
    <source>
        <dbReference type="ARBA" id="ARBA00023163"/>
    </source>
</evidence>